<proteinExistence type="predicted"/>
<protein>
    <submittedName>
        <fullName evidence="2">Uncharacterized protein</fullName>
    </submittedName>
</protein>
<evidence type="ECO:0000313" key="2">
    <source>
        <dbReference type="EMBL" id="KAL0444727.1"/>
    </source>
</evidence>
<comment type="caution">
    <text evidence="2">The sequence shown here is derived from an EMBL/GenBank/DDBJ whole genome shotgun (WGS) entry which is preliminary data.</text>
</comment>
<evidence type="ECO:0000256" key="1">
    <source>
        <dbReference type="SAM" id="MobiDB-lite"/>
    </source>
</evidence>
<reference evidence="2" key="2">
    <citation type="journal article" date="2024" name="Plant">
        <title>Genomic evolution and insights into agronomic trait innovations of Sesamum species.</title>
        <authorList>
            <person name="Miao H."/>
            <person name="Wang L."/>
            <person name="Qu L."/>
            <person name="Liu H."/>
            <person name="Sun Y."/>
            <person name="Le M."/>
            <person name="Wang Q."/>
            <person name="Wei S."/>
            <person name="Zheng Y."/>
            <person name="Lin W."/>
            <person name="Duan Y."/>
            <person name="Cao H."/>
            <person name="Xiong S."/>
            <person name="Wang X."/>
            <person name="Wei L."/>
            <person name="Li C."/>
            <person name="Ma Q."/>
            <person name="Ju M."/>
            <person name="Zhao R."/>
            <person name="Li G."/>
            <person name="Mu C."/>
            <person name="Tian Q."/>
            <person name="Mei H."/>
            <person name="Zhang T."/>
            <person name="Gao T."/>
            <person name="Zhang H."/>
        </authorList>
    </citation>
    <scope>NUCLEOTIDE SEQUENCE</scope>
    <source>
        <strain evidence="2">KEN1</strain>
    </source>
</reference>
<feature type="region of interest" description="Disordered" evidence="1">
    <location>
        <begin position="38"/>
        <end position="59"/>
    </location>
</feature>
<dbReference type="AlphaFoldDB" id="A0AAW2WSM7"/>
<organism evidence="2">
    <name type="scientific">Sesamum latifolium</name>
    <dbReference type="NCBI Taxonomy" id="2727402"/>
    <lineage>
        <taxon>Eukaryota</taxon>
        <taxon>Viridiplantae</taxon>
        <taxon>Streptophyta</taxon>
        <taxon>Embryophyta</taxon>
        <taxon>Tracheophyta</taxon>
        <taxon>Spermatophyta</taxon>
        <taxon>Magnoliopsida</taxon>
        <taxon>eudicotyledons</taxon>
        <taxon>Gunneridae</taxon>
        <taxon>Pentapetalae</taxon>
        <taxon>asterids</taxon>
        <taxon>lamiids</taxon>
        <taxon>Lamiales</taxon>
        <taxon>Pedaliaceae</taxon>
        <taxon>Sesamum</taxon>
    </lineage>
</organism>
<reference evidence="2" key="1">
    <citation type="submission" date="2020-06" db="EMBL/GenBank/DDBJ databases">
        <authorList>
            <person name="Li T."/>
            <person name="Hu X."/>
            <person name="Zhang T."/>
            <person name="Song X."/>
            <person name="Zhang H."/>
            <person name="Dai N."/>
            <person name="Sheng W."/>
            <person name="Hou X."/>
            <person name="Wei L."/>
        </authorList>
    </citation>
    <scope>NUCLEOTIDE SEQUENCE</scope>
    <source>
        <strain evidence="2">KEN1</strain>
        <tissue evidence="2">Leaf</tissue>
    </source>
</reference>
<dbReference type="EMBL" id="JACGWN010000007">
    <property type="protein sequence ID" value="KAL0444727.1"/>
    <property type="molecule type" value="Genomic_DNA"/>
</dbReference>
<gene>
    <name evidence="2" type="ORF">Slati_2195400</name>
</gene>
<accession>A0AAW2WSM7</accession>
<name>A0AAW2WSM7_9LAMI</name>
<sequence>MGPCGSTPYHSQPMRFPRYFASPLHMIPRTPSESCYSALGPTHQPINITPSPPTTRETGKCCHASSFTTMTQLSSIPSVPRLVRPHLGSGSFLITLLWMEGLDRSKPF</sequence>